<proteinExistence type="predicted"/>
<dbReference type="Proteomes" id="UP000054485">
    <property type="component" value="Unassembled WGS sequence"/>
</dbReference>
<dbReference type="HOGENOM" id="CLU_1361215_0_0_1"/>
<reference evidence="1 2" key="1">
    <citation type="submission" date="2014-04" db="EMBL/GenBank/DDBJ databases">
        <authorList>
            <consortium name="DOE Joint Genome Institute"/>
            <person name="Kuo A."/>
            <person name="Ruytinx J."/>
            <person name="Rineau F."/>
            <person name="Colpaert J."/>
            <person name="Kohler A."/>
            <person name="Nagy L.G."/>
            <person name="Floudas D."/>
            <person name="Copeland A."/>
            <person name="Barry K.W."/>
            <person name="Cichocki N."/>
            <person name="Veneault-Fourrey C."/>
            <person name="LaButti K."/>
            <person name="Lindquist E.A."/>
            <person name="Lipzen A."/>
            <person name="Lundell T."/>
            <person name="Morin E."/>
            <person name="Murat C."/>
            <person name="Sun H."/>
            <person name="Tunlid A."/>
            <person name="Henrissat B."/>
            <person name="Grigoriev I.V."/>
            <person name="Hibbett D.S."/>
            <person name="Martin F."/>
            <person name="Nordberg H.P."/>
            <person name="Cantor M.N."/>
            <person name="Hua S.X."/>
        </authorList>
    </citation>
    <scope>NUCLEOTIDE SEQUENCE [LARGE SCALE GENOMIC DNA]</scope>
    <source>
        <strain evidence="1 2">UH-Slu-Lm8-n1</strain>
    </source>
</reference>
<organism evidence="1 2">
    <name type="scientific">Suillus luteus UH-Slu-Lm8-n1</name>
    <dbReference type="NCBI Taxonomy" id="930992"/>
    <lineage>
        <taxon>Eukaryota</taxon>
        <taxon>Fungi</taxon>
        <taxon>Dikarya</taxon>
        <taxon>Basidiomycota</taxon>
        <taxon>Agaricomycotina</taxon>
        <taxon>Agaricomycetes</taxon>
        <taxon>Agaricomycetidae</taxon>
        <taxon>Boletales</taxon>
        <taxon>Suillineae</taxon>
        <taxon>Suillaceae</taxon>
        <taxon>Suillus</taxon>
    </lineage>
</organism>
<reference evidence="2" key="2">
    <citation type="submission" date="2015-01" db="EMBL/GenBank/DDBJ databases">
        <title>Evolutionary Origins and Diversification of the Mycorrhizal Mutualists.</title>
        <authorList>
            <consortium name="DOE Joint Genome Institute"/>
            <consortium name="Mycorrhizal Genomics Consortium"/>
            <person name="Kohler A."/>
            <person name="Kuo A."/>
            <person name="Nagy L.G."/>
            <person name="Floudas D."/>
            <person name="Copeland A."/>
            <person name="Barry K.W."/>
            <person name="Cichocki N."/>
            <person name="Veneault-Fourrey C."/>
            <person name="LaButti K."/>
            <person name="Lindquist E.A."/>
            <person name="Lipzen A."/>
            <person name="Lundell T."/>
            <person name="Morin E."/>
            <person name="Murat C."/>
            <person name="Riley R."/>
            <person name="Ohm R."/>
            <person name="Sun H."/>
            <person name="Tunlid A."/>
            <person name="Henrissat B."/>
            <person name="Grigoriev I.V."/>
            <person name="Hibbett D.S."/>
            <person name="Martin F."/>
        </authorList>
    </citation>
    <scope>NUCLEOTIDE SEQUENCE [LARGE SCALE GENOMIC DNA]</scope>
    <source>
        <strain evidence="2">UH-Slu-Lm8-n1</strain>
    </source>
</reference>
<accession>A0A0D0A2Z9</accession>
<dbReference type="InParanoid" id="A0A0D0A2Z9"/>
<gene>
    <name evidence="1" type="ORF">CY34DRAFT_544801</name>
</gene>
<dbReference type="AlphaFoldDB" id="A0A0D0A2Z9"/>
<name>A0A0D0A2Z9_9AGAM</name>
<evidence type="ECO:0000313" key="1">
    <source>
        <dbReference type="EMBL" id="KIK36066.1"/>
    </source>
</evidence>
<sequence length="201" mass="22644">MMDCIFKLCSLFEVWEVDHPHPLAYEARLIVSLCDSAGLSLSSLSWLMHPLRIVKLDSDYSRTGSFIIFSWLNSFGSVIFCEVRDCAYYHTADVVSGRQALITSNELIQVRIDMDVSVPVSSVVHLPALQPRDARATFSIDDRTGDNSKYKQVIGRVKTPCISCRNCRCIMTIGLTELDQIDVVVVQVIFYPRNDSRTTGE</sequence>
<evidence type="ECO:0000313" key="2">
    <source>
        <dbReference type="Proteomes" id="UP000054485"/>
    </source>
</evidence>
<protein>
    <submittedName>
        <fullName evidence="1">Unplaced genomic scaffold CY34scaffold_433, whole genome shotgun sequence</fullName>
    </submittedName>
</protein>
<keyword evidence="2" id="KW-1185">Reference proteome</keyword>
<dbReference type="EMBL" id="KN835564">
    <property type="protein sequence ID" value="KIK36066.1"/>
    <property type="molecule type" value="Genomic_DNA"/>
</dbReference>